<dbReference type="InterPro" id="IPR009057">
    <property type="entry name" value="Homeodomain-like_sf"/>
</dbReference>
<dbReference type="PANTHER" id="PTHR30055">
    <property type="entry name" value="HTH-TYPE TRANSCRIPTIONAL REGULATOR RUTR"/>
    <property type="match status" value="1"/>
</dbReference>
<organism evidence="6 7">
    <name type="scientific">Mycolicibacterium tokaiense</name>
    <dbReference type="NCBI Taxonomy" id="39695"/>
    <lineage>
        <taxon>Bacteria</taxon>
        <taxon>Bacillati</taxon>
        <taxon>Actinomycetota</taxon>
        <taxon>Actinomycetes</taxon>
        <taxon>Mycobacteriales</taxon>
        <taxon>Mycobacteriaceae</taxon>
        <taxon>Mycolicibacterium</taxon>
    </lineage>
</organism>
<evidence type="ECO:0000256" key="1">
    <source>
        <dbReference type="ARBA" id="ARBA00023015"/>
    </source>
</evidence>
<dbReference type="InterPro" id="IPR023772">
    <property type="entry name" value="DNA-bd_HTH_TetR-type_CS"/>
</dbReference>
<dbReference type="AlphaFoldDB" id="A0A378TAE5"/>
<dbReference type="SUPFAM" id="SSF48498">
    <property type="entry name" value="Tetracyclin repressor-like, C-terminal domain"/>
    <property type="match status" value="1"/>
</dbReference>
<keyword evidence="2 4" id="KW-0238">DNA-binding</keyword>
<proteinExistence type="predicted"/>
<name>A0A378TAE5_9MYCO</name>
<accession>A0A378TAE5</accession>
<gene>
    <name evidence="6" type="ORF">NCTC10821_01093</name>
</gene>
<keyword evidence="3" id="KW-0804">Transcription</keyword>
<feature type="domain" description="HTH tetR-type" evidence="5">
    <location>
        <begin position="25"/>
        <end position="85"/>
    </location>
</feature>
<dbReference type="GO" id="GO:0000976">
    <property type="term" value="F:transcription cis-regulatory region binding"/>
    <property type="evidence" value="ECO:0007669"/>
    <property type="project" value="TreeGrafter"/>
</dbReference>
<evidence type="ECO:0000256" key="4">
    <source>
        <dbReference type="PROSITE-ProRule" id="PRU00335"/>
    </source>
</evidence>
<dbReference type="PRINTS" id="PR00455">
    <property type="entry name" value="HTHTETR"/>
</dbReference>
<evidence type="ECO:0000313" key="7">
    <source>
        <dbReference type="Proteomes" id="UP000254978"/>
    </source>
</evidence>
<dbReference type="Proteomes" id="UP000254978">
    <property type="component" value="Unassembled WGS sequence"/>
</dbReference>
<dbReference type="Gene3D" id="1.10.10.60">
    <property type="entry name" value="Homeodomain-like"/>
    <property type="match status" value="1"/>
</dbReference>
<sequence length="207" mass="22140">MAVCLPMPMPEMNVSRRSPGGVLDAEVTAAILDAALAELADLGYGRLSMDGVARRAKAGKAALYRRWPAKQDMVLAAVTRVSLPVALSSSTGDIRTDVVNLVSGVDAWISDPLMSRVLPDLLAEARRNPELAQALTSALGAPRRNYGRTIIEAAIERGEVQPDVDIEYVLDLVAAPVFWRVCGLRQETTPGFLDRVVGTALHALGLP</sequence>
<keyword evidence="1" id="KW-0805">Transcription regulation</keyword>
<evidence type="ECO:0000259" key="5">
    <source>
        <dbReference type="PROSITE" id="PS50977"/>
    </source>
</evidence>
<dbReference type="Pfam" id="PF16859">
    <property type="entry name" value="TetR_C_11"/>
    <property type="match status" value="1"/>
</dbReference>
<dbReference type="Pfam" id="PF00440">
    <property type="entry name" value="TetR_N"/>
    <property type="match status" value="1"/>
</dbReference>
<dbReference type="SUPFAM" id="SSF46689">
    <property type="entry name" value="Homeodomain-like"/>
    <property type="match status" value="1"/>
</dbReference>
<reference evidence="6 7" key="1">
    <citation type="submission" date="2018-06" db="EMBL/GenBank/DDBJ databases">
        <authorList>
            <consortium name="Pathogen Informatics"/>
            <person name="Doyle S."/>
        </authorList>
    </citation>
    <scope>NUCLEOTIDE SEQUENCE [LARGE SCALE GENOMIC DNA]</scope>
    <source>
        <strain evidence="6 7">NCTC10821</strain>
    </source>
</reference>
<evidence type="ECO:0000256" key="3">
    <source>
        <dbReference type="ARBA" id="ARBA00023163"/>
    </source>
</evidence>
<dbReference type="InterPro" id="IPR036271">
    <property type="entry name" value="Tet_transcr_reg_TetR-rel_C_sf"/>
</dbReference>
<dbReference type="PANTHER" id="PTHR30055:SF148">
    <property type="entry name" value="TETR-FAMILY TRANSCRIPTIONAL REGULATOR"/>
    <property type="match status" value="1"/>
</dbReference>
<dbReference type="Gene3D" id="1.10.357.10">
    <property type="entry name" value="Tetracycline Repressor, domain 2"/>
    <property type="match status" value="1"/>
</dbReference>
<feature type="DNA-binding region" description="H-T-H motif" evidence="4">
    <location>
        <begin position="48"/>
        <end position="67"/>
    </location>
</feature>
<evidence type="ECO:0000313" key="6">
    <source>
        <dbReference type="EMBL" id="STZ57590.1"/>
    </source>
</evidence>
<dbReference type="EMBL" id="UGQT01000001">
    <property type="protein sequence ID" value="STZ57590.1"/>
    <property type="molecule type" value="Genomic_DNA"/>
</dbReference>
<dbReference type="InterPro" id="IPR050109">
    <property type="entry name" value="HTH-type_TetR-like_transc_reg"/>
</dbReference>
<protein>
    <submittedName>
        <fullName evidence="6">TetR family transcriptional regulator</fullName>
    </submittedName>
</protein>
<keyword evidence="7" id="KW-1185">Reference proteome</keyword>
<dbReference type="PROSITE" id="PS01081">
    <property type="entry name" value="HTH_TETR_1"/>
    <property type="match status" value="1"/>
</dbReference>
<dbReference type="PROSITE" id="PS50977">
    <property type="entry name" value="HTH_TETR_2"/>
    <property type="match status" value="1"/>
</dbReference>
<dbReference type="InterPro" id="IPR011075">
    <property type="entry name" value="TetR_C"/>
</dbReference>
<dbReference type="GO" id="GO:0003700">
    <property type="term" value="F:DNA-binding transcription factor activity"/>
    <property type="evidence" value="ECO:0007669"/>
    <property type="project" value="TreeGrafter"/>
</dbReference>
<evidence type="ECO:0000256" key="2">
    <source>
        <dbReference type="ARBA" id="ARBA00023125"/>
    </source>
</evidence>
<dbReference type="InterPro" id="IPR001647">
    <property type="entry name" value="HTH_TetR"/>
</dbReference>